<feature type="transmembrane region" description="Helical" evidence="7">
    <location>
        <begin position="84"/>
        <end position="105"/>
    </location>
</feature>
<dbReference type="GO" id="GO:0071285">
    <property type="term" value="P:cellular response to lithium ion"/>
    <property type="evidence" value="ECO:0007669"/>
    <property type="project" value="TreeGrafter"/>
</dbReference>
<reference evidence="8" key="2">
    <citation type="submission" date="2025-08" db="UniProtKB">
        <authorList>
            <consortium name="Ensembl"/>
        </authorList>
    </citation>
    <scope>IDENTIFICATION</scope>
</reference>
<dbReference type="GO" id="GO:0015138">
    <property type="term" value="F:fumarate transmembrane transporter activity"/>
    <property type="evidence" value="ECO:0007669"/>
    <property type="project" value="TreeGrafter"/>
</dbReference>
<organism evidence="8 9">
    <name type="scientific">Ciona savignyi</name>
    <name type="common">Pacific transparent sea squirt</name>
    <dbReference type="NCBI Taxonomy" id="51511"/>
    <lineage>
        <taxon>Eukaryota</taxon>
        <taxon>Metazoa</taxon>
        <taxon>Chordata</taxon>
        <taxon>Tunicata</taxon>
        <taxon>Ascidiacea</taxon>
        <taxon>Phlebobranchia</taxon>
        <taxon>Cionidae</taxon>
        <taxon>Ciona</taxon>
    </lineage>
</organism>
<dbReference type="GO" id="GO:0015141">
    <property type="term" value="F:succinate transmembrane transporter activity"/>
    <property type="evidence" value="ECO:0007669"/>
    <property type="project" value="TreeGrafter"/>
</dbReference>
<dbReference type="InterPro" id="IPR001898">
    <property type="entry name" value="SLC13A/DASS"/>
</dbReference>
<feature type="transmembrane region" description="Helical" evidence="7">
    <location>
        <begin position="496"/>
        <end position="516"/>
    </location>
</feature>
<feature type="transmembrane region" description="Helical" evidence="7">
    <location>
        <begin position="268"/>
        <end position="296"/>
    </location>
</feature>
<evidence type="ECO:0000256" key="7">
    <source>
        <dbReference type="SAM" id="Phobius"/>
    </source>
</evidence>
<dbReference type="Ensembl" id="ENSCSAVT00000014411.1">
    <property type="protein sequence ID" value="ENSCSAVP00000014246.1"/>
    <property type="gene ID" value="ENSCSAVG00000008349.1"/>
</dbReference>
<keyword evidence="3 7" id="KW-0812">Transmembrane</keyword>
<feature type="transmembrane region" description="Helical" evidence="7">
    <location>
        <begin position="125"/>
        <end position="142"/>
    </location>
</feature>
<sequence>KMAVPRFLRQIWAFQRTLCVILPPLLLLPIPIVIGGTEAACGYAILIMAIYWVTEAIPLAVTAFLPLIMFPMSGIMSASAVSKAYFSDTAWLFVGGLIIAVSVEVTNLHKRIALSVLVLVGAKPRWLMLGFMLTTYFLSMWISNTATTAMMLPIVEAVFGELKAGEEKRAREILEMTRARSGKGDKSAEDESKTSMSTSFYNDEHIESEEERNKRMDNLIKGITLCVPYAASIGGTATVTGTGPNLVLSGLFNTLFPDATIKLSFANWIAYALPGSLCMLVLSYIWLSIFFLGFSLRDISSCLTRSNFTEGEKNARKVIVTEYKKLGNIKWKEVTVLAVFTTTALLWFFRDPGFMPGWSVVFKEDFVDDGTVAMTMAFFLFFLPSERPSSVDKVDDLKRPVSPILDWPTVHRMFPWSVMFLITGGFALAEGATQSGFSQWLGDQLIFLGDLPTWVISLIVTIIVCLFTECSSNVATASLFVPILANLAQSLRIHPLHLMIPPVLACSLAFMLPVATPPNALAFSYGHIKVLDLVKAGSMLNIMGVAIITLFINTYGYSLFGLGEFPSWAELPGATTPMFNQTTLAF</sequence>
<dbReference type="Proteomes" id="UP000007875">
    <property type="component" value="Unassembled WGS sequence"/>
</dbReference>
<dbReference type="GO" id="GO:0005886">
    <property type="term" value="C:plasma membrane"/>
    <property type="evidence" value="ECO:0007669"/>
    <property type="project" value="TreeGrafter"/>
</dbReference>
<evidence type="ECO:0000256" key="6">
    <source>
        <dbReference type="SAM" id="MobiDB-lite"/>
    </source>
</evidence>
<proteinExistence type="inferred from homology"/>
<feature type="transmembrane region" description="Helical" evidence="7">
    <location>
        <begin position="366"/>
        <end position="383"/>
    </location>
</feature>
<name>H2Z9I1_CIOSA</name>
<dbReference type="Pfam" id="PF00939">
    <property type="entry name" value="Na_sulph_symp"/>
    <property type="match status" value="1"/>
</dbReference>
<feature type="transmembrane region" description="Helical" evidence="7">
    <location>
        <begin position="453"/>
        <end position="484"/>
    </location>
</feature>
<evidence type="ECO:0000256" key="2">
    <source>
        <dbReference type="ARBA" id="ARBA00006772"/>
    </source>
</evidence>
<comment type="similarity">
    <text evidence="2">Belongs to the SLC13A/DASS transporter (TC 2.A.47) family. NADC subfamily.</text>
</comment>
<dbReference type="CDD" id="cd01115">
    <property type="entry name" value="SLC13_permease"/>
    <property type="match status" value="1"/>
</dbReference>
<dbReference type="GeneTree" id="ENSGT01030000234550"/>
<dbReference type="GO" id="GO:0015139">
    <property type="term" value="F:alpha-ketoglutarate transmembrane transporter activity"/>
    <property type="evidence" value="ECO:0007669"/>
    <property type="project" value="TreeGrafter"/>
</dbReference>
<feature type="transmembrane region" description="Helical" evidence="7">
    <location>
        <begin position="334"/>
        <end position="350"/>
    </location>
</feature>
<evidence type="ECO:0000256" key="3">
    <source>
        <dbReference type="ARBA" id="ARBA00022692"/>
    </source>
</evidence>
<protein>
    <recommendedName>
        <fullName evidence="10">Citrate transporter-like domain-containing protein</fullName>
    </recommendedName>
</protein>
<reference evidence="9" key="1">
    <citation type="submission" date="2003-08" db="EMBL/GenBank/DDBJ databases">
        <authorList>
            <person name="Birren B."/>
            <person name="Nusbaum C."/>
            <person name="Abebe A."/>
            <person name="Abouelleil A."/>
            <person name="Adekoya E."/>
            <person name="Ait-zahra M."/>
            <person name="Allen N."/>
            <person name="Allen T."/>
            <person name="An P."/>
            <person name="Anderson M."/>
            <person name="Anderson S."/>
            <person name="Arachchi H."/>
            <person name="Armbruster J."/>
            <person name="Bachantsang P."/>
            <person name="Baldwin J."/>
            <person name="Barry A."/>
            <person name="Bayul T."/>
            <person name="Blitshsteyn B."/>
            <person name="Bloom T."/>
            <person name="Blye J."/>
            <person name="Boguslavskiy L."/>
            <person name="Borowsky M."/>
            <person name="Boukhgalter B."/>
            <person name="Brunache A."/>
            <person name="Butler J."/>
            <person name="Calixte N."/>
            <person name="Calvo S."/>
            <person name="Camarata J."/>
            <person name="Campo K."/>
            <person name="Chang J."/>
            <person name="Cheshatsang Y."/>
            <person name="Citroen M."/>
            <person name="Collymore A."/>
            <person name="Considine T."/>
            <person name="Cook A."/>
            <person name="Cooke P."/>
            <person name="Corum B."/>
            <person name="Cuomo C."/>
            <person name="David R."/>
            <person name="Dawoe T."/>
            <person name="Degray S."/>
            <person name="Dodge S."/>
            <person name="Dooley K."/>
            <person name="Dorje P."/>
            <person name="Dorjee K."/>
            <person name="Dorris L."/>
            <person name="Duffey N."/>
            <person name="Dupes A."/>
            <person name="Elkins T."/>
            <person name="Engels R."/>
            <person name="Erickson J."/>
            <person name="Farina A."/>
            <person name="Faro S."/>
            <person name="Ferreira P."/>
            <person name="Fischer H."/>
            <person name="Fitzgerald M."/>
            <person name="Foley K."/>
            <person name="Gage D."/>
            <person name="Galagan J."/>
            <person name="Gearin G."/>
            <person name="Gnerre S."/>
            <person name="Gnirke A."/>
            <person name="Goyette A."/>
            <person name="Graham J."/>
            <person name="Grandbois E."/>
            <person name="Gyaltsen K."/>
            <person name="Hafez N."/>
            <person name="Hagopian D."/>
            <person name="Hagos B."/>
            <person name="Hall J."/>
            <person name="Hatcher B."/>
            <person name="Heller A."/>
            <person name="Higgins H."/>
            <person name="Honan T."/>
            <person name="Horn A."/>
            <person name="Houde N."/>
            <person name="Hughes L."/>
            <person name="Hulme W."/>
            <person name="Husby E."/>
            <person name="Iliev I."/>
            <person name="Jaffe D."/>
            <person name="Jones C."/>
            <person name="Kamal M."/>
            <person name="Kamat A."/>
            <person name="Kamvysselis M."/>
            <person name="Karlsson E."/>
            <person name="Kells C."/>
            <person name="Kieu A."/>
            <person name="Kisner P."/>
            <person name="Kodira C."/>
            <person name="Kulbokas E."/>
            <person name="Labutti K."/>
            <person name="Lama D."/>
            <person name="Landers T."/>
            <person name="Leger J."/>
            <person name="Levine S."/>
            <person name="Lewis D."/>
            <person name="Lewis T."/>
            <person name="Lindblad-toh K."/>
            <person name="Liu X."/>
            <person name="Lokyitsang T."/>
            <person name="Lokyitsang Y."/>
            <person name="Lucien O."/>
            <person name="Lui A."/>
            <person name="Ma L.J."/>
            <person name="Mabbitt R."/>
            <person name="Macdonald J."/>
            <person name="Maclean C."/>
            <person name="Major J."/>
            <person name="Manning J."/>
            <person name="Marabella R."/>
            <person name="Maru K."/>
            <person name="Matthews C."/>
            <person name="Mauceli E."/>
            <person name="Mccarthy M."/>
            <person name="Mcdonough S."/>
            <person name="Mcghee T."/>
            <person name="Meldrim J."/>
            <person name="Meneus L."/>
            <person name="Mesirov J."/>
            <person name="Mihalev A."/>
            <person name="Mihova T."/>
            <person name="Mikkelsen T."/>
            <person name="Mlenga V."/>
            <person name="Moru K."/>
            <person name="Mozes J."/>
            <person name="Mulrain L."/>
            <person name="Munson G."/>
            <person name="Naylor J."/>
            <person name="Newes C."/>
            <person name="Nguyen C."/>
            <person name="Nguyen N."/>
            <person name="Nguyen T."/>
            <person name="Nicol R."/>
            <person name="Nielsen C."/>
            <person name="Nizzari M."/>
            <person name="Norbu C."/>
            <person name="Norbu N."/>
            <person name="O'donnell P."/>
            <person name="Okoawo O."/>
            <person name="O'leary S."/>
            <person name="Omotosho B."/>
            <person name="O'neill K."/>
            <person name="Osman S."/>
            <person name="Parker S."/>
            <person name="Perrin D."/>
            <person name="Phunkhang P."/>
            <person name="Piqani B."/>
            <person name="Purcell S."/>
            <person name="Rachupka T."/>
            <person name="Ramasamy U."/>
            <person name="Rameau R."/>
            <person name="Ray V."/>
            <person name="Raymond C."/>
            <person name="Retta R."/>
            <person name="Richardson S."/>
            <person name="Rise C."/>
            <person name="Rodriguez J."/>
            <person name="Rogers J."/>
            <person name="Rogov P."/>
            <person name="Rutman M."/>
            <person name="Schupbach R."/>
            <person name="Seaman C."/>
            <person name="Settipalli S."/>
            <person name="Sharpe T."/>
            <person name="Sheridan J."/>
            <person name="Sherpa N."/>
            <person name="Shi J."/>
            <person name="Smirnov S."/>
            <person name="Smith C."/>
            <person name="Sougnez C."/>
            <person name="Spencer B."/>
            <person name="Stalker J."/>
            <person name="Stange-thomann N."/>
            <person name="Stavropoulos S."/>
            <person name="Stetson K."/>
            <person name="Stone C."/>
            <person name="Stone S."/>
            <person name="Stubbs M."/>
            <person name="Talamas J."/>
            <person name="Tchuinga P."/>
            <person name="Tenzing P."/>
            <person name="Tesfaye S."/>
            <person name="Theodore J."/>
            <person name="Thoulutsang Y."/>
            <person name="Topham K."/>
            <person name="Towey S."/>
            <person name="Tsamla T."/>
            <person name="Tsomo N."/>
            <person name="Vallee D."/>
            <person name="Vassiliev H."/>
            <person name="Venkataraman V."/>
            <person name="Vinson J."/>
            <person name="Vo A."/>
            <person name="Wade C."/>
            <person name="Wang S."/>
            <person name="Wangchuk T."/>
            <person name="Wangdi T."/>
            <person name="Whittaker C."/>
            <person name="Wilkinson J."/>
            <person name="Wu Y."/>
            <person name="Wyman D."/>
            <person name="Yadav S."/>
            <person name="Yang S."/>
            <person name="Yang X."/>
            <person name="Yeager S."/>
            <person name="Yee E."/>
            <person name="Young G."/>
            <person name="Zainoun J."/>
            <person name="Zembeck L."/>
            <person name="Zimmer A."/>
            <person name="Zody M."/>
            <person name="Lander E."/>
        </authorList>
    </citation>
    <scope>NUCLEOTIDE SEQUENCE [LARGE SCALE GENOMIC DNA]</scope>
</reference>
<dbReference type="GO" id="GO:0017153">
    <property type="term" value="F:sodium:dicarboxylate symporter activity"/>
    <property type="evidence" value="ECO:0007669"/>
    <property type="project" value="TreeGrafter"/>
</dbReference>
<feature type="transmembrane region" description="Helical" evidence="7">
    <location>
        <begin position="49"/>
        <end position="72"/>
    </location>
</feature>
<evidence type="ECO:0000256" key="5">
    <source>
        <dbReference type="ARBA" id="ARBA00023136"/>
    </source>
</evidence>
<keyword evidence="5 7" id="KW-0472">Membrane</keyword>
<reference evidence="8" key="3">
    <citation type="submission" date="2025-09" db="UniProtKB">
        <authorList>
            <consortium name="Ensembl"/>
        </authorList>
    </citation>
    <scope>IDENTIFICATION</scope>
</reference>
<feature type="transmembrane region" description="Helical" evidence="7">
    <location>
        <begin position="413"/>
        <end position="433"/>
    </location>
</feature>
<dbReference type="PANTHER" id="PTHR10283:SF82">
    <property type="entry name" value="SOLUTE CARRIER FAMILY 13 MEMBER 2"/>
    <property type="match status" value="1"/>
</dbReference>
<evidence type="ECO:0008006" key="10">
    <source>
        <dbReference type="Google" id="ProtNLM"/>
    </source>
</evidence>
<evidence type="ECO:0000256" key="4">
    <source>
        <dbReference type="ARBA" id="ARBA00022989"/>
    </source>
</evidence>
<feature type="transmembrane region" description="Helical" evidence="7">
    <location>
        <begin position="536"/>
        <end position="557"/>
    </location>
</feature>
<keyword evidence="4 7" id="KW-1133">Transmembrane helix</keyword>
<evidence type="ECO:0000313" key="8">
    <source>
        <dbReference type="Ensembl" id="ENSCSAVP00000014246.1"/>
    </source>
</evidence>
<evidence type="ECO:0000256" key="1">
    <source>
        <dbReference type="ARBA" id="ARBA00004141"/>
    </source>
</evidence>
<dbReference type="PANTHER" id="PTHR10283">
    <property type="entry name" value="SOLUTE CARRIER FAMILY 13 MEMBER"/>
    <property type="match status" value="1"/>
</dbReference>
<accession>H2Z9I1</accession>
<evidence type="ECO:0000313" key="9">
    <source>
        <dbReference type="Proteomes" id="UP000007875"/>
    </source>
</evidence>
<feature type="region of interest" description="Disordered" evidence="6">
    <location>
        <begin position="179"/>
        <end position="209"/>
    </location>
</feature>
<comment type="subcellular location">
    <subcellularLocation>
        <location evidence="1">Membrane</location>
        <topology evidence="1">Multi-pass membrane protein</topology>
    </subcellularLocation>
</comment>
<feature type="compositionally biased region" description="Basic and acidic residues" evidence="6">
    <location>
        <begin position="179"/>
        <end position="193"/>
    </location>
</feature>
<feature type="transmembrane region" description="Helical" evidence="7">
    <location>
        <begin position="222"/>
        <end position="248"/>
    </location>
</feature>
<dbReference type="AlphaFoldDB" id="H2Z9I1"/>
<keyword evidence="9" id="KW-1185">Reference proteome</keyword>